<feature type="domain" description="CAAX prenyl protease 2/Lysostaphin resistance protein A-like" evidence="2">
    <location>
        <begin position="135"/>
        <end position="242"/>
    </location>
</feature>
<keyword evidence="1" id="KW-0472">Membrane</keyword>
<dbReference type="KEGG" id="anr:Ana3638_23590"/>
<reference evidence="3 4" key="1">
    <citation type="submission" date="2020-01" db="EMBL/GenBank/DDBJ databases">
        <title>Genome analysis of Anaerocolumna sp. CBA3638.</title>
        <authorList>
            <person name="Kim J."/>
            <person name="Roh S.W."/>
        </authorList>
    </citation>
    <scope>NUCLEOTIDE SEQUENCE [LARGE SCALE GENOMIC DNA]</scope>
    <source>
        <strain evidence="3 4">CBA3638</strain>
    </source>
</reference>
<dbReference type="Proteomes" id="UP000464314">
    <property type="component" value="Chromosome"/>
</dbReference>
<feature type="transmembrane region" description="Helical" evidence="1">
    <location>
        <begin position="237"/>
        <end position="255"/>
    </location>
</feature>
<feature type="transmembrane region" description="Helical" evidence="1">
    <location>
        <begin position="56"/>
        <end position="77"/>
    </location>
</feature>
<keyword evidence="3" id="KW-0482">Metalloprotease</keyword>
<dbReference type="EMBL" id="CP048000">
    <property type="protein sequence ID" value="QHQ63387.1"/>
    <property type="molecule type" value="Genomic_DNA"/>
</dbReference>
<protein>
    <submittedName>
        <fullName evidence="3">CPBP family intramembrane metalloprotease</fullName>
    </submittedName>
</protein>
<evidence type="ECO:0000313" key="4">
    <source>
        <dbReference type="Proteomes" id="UP000464314"/>
    </source>
</evidence>
<feature type="transmembrane region" description="Helical" evidence="1">
    <location>
        <begin position="98"/>
        <end position="117"/>
    </location>
</feature>
<feature type="transmembrane region" description="Helical" evidence="1">
    <location>
        <begin position="12"/>
        <end position="36"/>
    </location>
</feature>
<sequence>MKKIFGNIINFLKIFLMFAMLFITITVISSVCFSMSTKLFNQFSGFDPDNCFLLLTIHHILQAIITTIIIVFISIALKIPLKDFGFNTKNFRYSIKMVQVFCFLWIMIQTGGSILLIKMTSMSAALTYPLTFKNFLGYFLFEILFTGTSEELLFRSLTIPVMLFSLNTFLKSEQKSQIIAISASTLIFMLAHINFNLNPFKITYFNLLQQITCFIFGTFFGWLFIKSKSVLGPMFAHNLLNGIITIVGFIMYIIFG</sequence>
<dbReference type="GO" id="GO:0006508">
    <property type="term" value="P:proteolysis"/>
    <property type="evidence" value="ECO:0007669"/>
    <property type="project" value="UniProtKB-KW"/>
</dbReference>
<evidence type="ECO:0000259" key="2">
    <source>
        <dbReference type="Pfam" id="PF02517"/>
    </source>
</evidence>
<dbReference type="InterPro" id="IPR003675">
    <property type="entry name" value="Rce1/LyrA-like_dom"/>
</dbReference>
<keyword evidence="3" id="KW-0645">Protease</keyword>
<keyword evidence="1" id="KW-1133">Transmembrane helix</keyword>
<dbReference type="AlphaFoldDB" id="A0A6P1TSQ5"/>
<evidence type="ECO:0000256" key="1">
    <source>
        <dbReference type="SAM" id="Phobius"/>
    </source>
</evidence>
<dbReference type="RefSeq" id="WP_161840209.1">
    <property type="nucleotide sequence ID" value="NZ_CP048000.1"/>
</dbReference>
<gene>
    <name evidence="3" type="ORF">Ana3638_23590</name>
</gene>
<dbReference type="GO" id="GO:0004175">
    <property type="term" value="F:endopeptidase activity"/>
    <property type="evidence" value="ECO:0007669"/>
    <property type="project" value="UniProtKB-ARBA"/>
</dbReference>
<dbReference type="Pfam" id="PF02517">
    <property type="entry name" value="Rce1-like"/>
    <property type="match status" value="1"/>
</dbReference>
<proteinExistence type="predicted"/>
<keyword evidence="3" id="KW-0378">Hydrolase</keyword>
<name>A0A6P1TSQ5_9FIRM</name>
<feature type="transmembrane region" description="Helical" evidence="1">
    <location>
        <begin position="207"/>
        <end position="225"/>
    </location>
</feature>
<keyword evidence="1" id="KW-0812">Transmembrane</keyword>
<dbReference type="GO" id="GO:0008237">
    <property type="term" value="F:metallopeptidase activity"/>
    <property type="evidence" value="ECO:0007669"/>
    <property type="project" value="UniProtKB-KW"/>
</dbReference>
<evidence type="ECO:0000313" key="3">
    <source>
        <dbReference type="EMBL" id="QHQ63387.1"/>
    </source>
</evidence>
<organism evidence="3 4">
    <name type="scientific">Anaerocolumna sedimenticola</name>
    <dbReference type="NCBI Taxonomy" id="2696063"/>
    <lineage>
        <taxon>Bacteria</taxon>
        <taxon>Bacillati</taxon>
        <taxon>Bacillota</taxon>
        <taxon>Clostridia</taxon>
        <taxon>Lachnospirales</taxon>
        <taxon>Lachnospiraceae</taxon>
        <taxon>Anaerocolumna</taxon>
    </lineage>
</organism>
<keyword evidence="4" id="KW-1185">Reference proteome</keyword>
<feature type="transmembrane region" description="Helical" evidence="1">
    <location>
        <begin position="177"/>
        <end position="195"/>
    </location>
</feature>
<accession>A0A6P1TSQ5</accession>
<dbReference type="GO" id="GO:0080120">
    <property type="term" value="P:CAAX-box protein maturation"/>
    <property type="evidence" value="ECO:0007669"/>
    <property type="project" value="UniProtKB-ARBA"/>
</dbReference>